<dbReference type="Proteomes" id="UP000051012">
    <property type="component" value="Unassembled WGS sequence"/>
</dbReference>
<keyword evidence="2" id="KW-0129">CBS domain</keyword>
<dbReference type="PATRIC" id="fig|1703772.3.peg.1541"/>
<dbReference type="GO" id="GO:0050660">
    <property type="term" value="F:flavin adenine dinucleotide binding"/>
    <property type="evidence" value="ECO:0007669"/>
    <property type="project" value="InterPro"/>
</dbReference>
<sequence>MKLGEFAERFGLTIDEKDVSTVSGLILKYADRIPKIGEEIKYKNLKFTILEGTRRKISKVKVKKI</sequence>
<dbReference type="SMART" id="SM01091">
    <property type="entry name" value="CorC_HlyC"/>
    <property type="match status" value="1"/>
</dbReference>
<keyword evidence="1" id="KW-0677">Repeat</keyword>
<evidence type="ECO:0000313" key="5">
    <source>
        <dbReference type="Proteomes" id="UP000051012"/>
    </source>
</evidence>
<proteinExistence type="predicted"/>
<dbReference type="EMBL" id="LJNI01000050">
    <property type="protein sequence ID" value="KPJ72879.1"/>
    <property type="molecule type" value="Genomic_DNA"/>
</dbReference>
<dbReference type="InterPro" id="IPR016169">
    <property type="entry name" value="FAD-bd_PCMH_sub2"/>
</dbReference>
<dbReference type="GO" id="GO:0005886">
    <property type="term" value="C:plasma membrane"/>
    <property type="evidence" value="ECO:0007669"/>
    <property type="project" value="TreeGrafter"/>
</dbReference>
<dbReference type="SUPFAM" id="SSF56176">
    <property type="entry name" value="FAD-binding/transporter-associated domain-like"/>
    <property type="match status" value="1"/>
</dbReference>
<dbReference type="Gene3D" id="3.30.465.10">
    <property type="match status" value="1"/>
</dbReference>
<gene>
    <name evidence="4" type="ORF">AMJ52_04735</name>
</gene>
<dbReference type="PANTHER" id="PTHR22777:SF17">
    <property type="entry name" value="UPF0053 PROTEIN SLL0260"/>
    <property type="match status" value="1"/>
</dbReference>
<comment type="caution">
    <text evidence="4">The sequence shown here is derived from an EMBL/GenBank/DDBJ whole genome shotgun (WGS) entry which is preliminary data.</text>
</comment>
<evidence type="ECO:0000313" key="4">
    <source>
        <dbReference type="EMBL" id="KPJ72879.1"/>
    </source>
</evidence>
<dbReference type="InterPro" id="IPR005170">
    <property type="entry name" value="Transptr-assoc_dom"/>
</dbReference>
<dbReference type="Pfam" id="PF03471">
    <property type="entry name" value="CorC_HlyC"/>
    <property type="match status" value="1"/>
</dbReference>
<feature type="domain" description="Transporter-associated" evidence="3">
    <location>
        <begin position="1"/>
        <end position="65"/>
    </location>
</feature>
<protein>
    <recommendedName>
        <fullName evidence="3">Transporter-associated domain-containing protein</fullName>
    </recommendedName>
</protein>
<evidence type="ECO:0000259" key="3">
    <source>
        <dbReference type="SMART" id="SM01091"/>
    </source>
</evidence>
<dbReference type="AlphaFoldDB" id="A0A0S7YEI5"/>
<organism evidence="4 5">
    <name type="scientific">candidate division TA06 bacterium DG_78</name>
    <dbReference type="NCBI Taxonomy" id="1703772"/>
    <lineage>
        <taxon>Bacteria</taxon>
        <taxon>Bacteria division TA06</taxon>
    </lineage>
</organism>
<dbReference type="InterPro" id="IPR036318">
    <property type="entry name" value="FAD-bd_PCMH-like_sf"/>
</dbReference>
<name>A0A0S7YEI5_UNCT6</name>
<accession>A0A0S7YEI5</accession>
<reference evidence="4 5" key="1">
    <citation type="journal article" date="2015" name="Microbiome">
        <title>Genomic resolution of linkages in carbon, nitrogen, and sulfur cycling among widespread estuary sediment bacteria.</title>
        <authorList>
            <person name="Baker B.J."/>
            <person name="Lazar C.S."/>
            <person name="Teske A.P."/>
            <person name="Dick G.J."/>
        </authorList>
    </citation>
    <scope>NUCLEOTIDE SEQUENCE [LARGE SCALE GENOMIC DNA]</scope>
    <source>
        <strain evidence="4">DG_78</strain>
    </source>
</reference>
<evidence type="ECO:0000256" key="2">
    <source>
        <dbReference type="ARBA" id="ARBA00023122"/>
    </source>
</evidence>
<dbReference type="PANTHER" id="PTHR22777">
    <property type="entry name" value="HEMOLYSIN-RELATED"/>
    <property type="match status" value="1"/>
</dbReference>
<evidence type="ECO:0000256" key="1">
    <source>
        <dbReference type="ARBA" id="ARBA00022737"/>
    </source>
</evidence>